<dbReference type="Proteomes" id="UP000789595">
    <property type="component" value="Unassembled WGS sequence"/>
</dbReference>
<feature type="domain" description="Palmitoyltransferase DHHC" evidence="12">
    <location>
        <begin position="232"/>
        <end position="361"/>
    </location>
</feature>
<protein>
    <recommendedName>
        <fullName evidence="10">Palmitoyltransferase</fullName>
        <ecNumber evidence="10">2.3.1.225</ecNumber>
    </recommendedName>
</protein>
<keyword evidence="3 10" id="KW-0812">Transmembrane</keyword>
<evidence type="ECO:0000256" key="2">
    <source>
        <dbReference type="ARBA" id="ARBA00022679"/>
    </source>
</evidence>
<keyword evidence="2 10" id="KW-0808">Transferase</keyword>
<dbReference type="InterPro" id="IPR001594">
    <property type="entry name" value="Palmitoyltrfase_DHHC"/>
</dbReference>
<name>A0A7S4A653_9STRA</name>
<evidence type="ECO:0000256" key="1">
    <source>
        <dbReference type="ARBA" id="ARBA00004127"/>
    </source>
</evidence>
<evidence type="ECO:0000256" key="6">
    <source>
        <dbReference type="ARBA" id="ARBA00023139"/>
    </source>
</evidence>
<dbReference type="GO" id="GO:0005794">
    <property type="term" value="C:Golgi apparatus"/>
    <property type="evidence" value="ECO:0007669"/>
    <property type="project" value="TreeGrafter"/>
</dbReference>
<dbReference type="PANTHER" id="PTHR22883">
    <property type="entry name" value="ZINC FINGER DHHC DOMAIN CONTAINING PROTEIN"/>
    <property type="match status" value="1"/>
</dbReference>
<feature type="transmembrane region" description="Helical" evidence="10">
    <location>
        <begin position="322"/>
        <end position="345"/>
    </location>
</feature>
<evidence type="ECO:0000256" key="4">
    <source>
        <dbReference type="ARBA" id="ARBA00022989"/>
    </source>
</evidence>
<evidence type="ECO:0000256" key="5">
    <source>
        <dbReference type="ARBA" id="ARBA00023136"/>
    </source>
</evidence>
<comment type="domain">
    <text evidence="10">The DHHC domain is required for palmitoyltransferase activity.</text>
</comment>
<evidence type="ECO:0000256" key="11">
    <source>
        <dbReference type="SAM" id="MobiDB-lite"/>
    </source>
</evidence>
<evidence type="ECO:0000313" key="14">
    <source>
        <dbReference type="EMBL" id="CAH0366763.1"/>
    </source>
</evidence>
<comment type="catalytic activity">
    <reaction evidence="9 10">
        <text>L-cysteinyl-[protein] + hexadecanoyl-CoA = S-hexadecanoyl-L-cysteinyl-[protein] + CoA</text>
        <dbReference type="Rhea" id="RHEA:36683"/>
        <dbReference type="Rhea" id="RHEA-COMP:10131"/>
        <dbReference type="Rhea" id="RHEA-COMP:11032"/>
        <dbReference type="ChEBI" id="CHEBI:29950"/>
        <dbReference type="ChEBI" id="CHEBI:57287"/>
        <dbReference type="ChEBI" id="CHEBI:57379"/>
        <dbReference type="ChEBI" id="CHEBI:74151"/>
        <dbReference type="EC" id="2.3.1.225"/>
    </reaction>
</comment>
<keyword evidence="7" id="KW-0449">Lipoprotein</keyword>
<keyword evidence="4 10" id="KW-1133">Transmembrane helix</keyword>
<dbReference type="AlphaFoldDB" id="A0A7S4A653"/>
<reference evidence="14" key="2">
    <citation type="submission" date="2021-11" db="EMBL/GenBank/DDBJ databases">
        <authorList>
            <consortium name="Genoscope - CEA"/>
            <person name="William W."/>
        </authorList>
    </citation>
    <scope>NUCLEOTIDE SEQUENCE</scope>
</reference>
<dbReference type="GO" id="GO:0006612">
    <property type="term" value="P:protein targeting to membrane"/>
    <property type="evidence" value="ECO:0007669"/>
    <property type="project" value="TreeGrafter"/>
</dbReference>
<evidence type="ECO:0000256" key="8">
    <source>
        <dbReference type="ARBA" id="ARBA00023315"/>
    </source>
</evidence>
<dbReference type="GO" id="GO:0005783">
    <property type="term" value="C:endoplasmic reticulum"/>
    <property type="evidence" value="ECO:0007669"/>
    <property type="project" value="TreeGrafter"/>
</dbReference>
<dbReference type="PROSITE" id="PS50216">
    <property type="entry name" value="DHHC"/>
    <property type="match status" value="1"/>
</dbReference>
<comment type="similarity">
    <text evidence="10">Belongs to the DHHC palmitoyltransferase family.</text>
</comment>
<feature type="transmembrane region" description="Helical" evidence="10">
    <location>
        <begin position="275"/>
        <end position="302"/>
    </location>
</feature>
<keyword evidence="5 10" id="KW-0472">Membrane</keyword>
<dbReference type="GO" id="GO:0019706">
    <property type="term" value="F:protein-cysteine S-palmitoyltransferase activity"/>
    <property type="evidence" value="ECO:0007669"/>
    <property type="project" value="UniProtKB-EC"/>
</dbReference>
<evidence type="ECO:0000256" key="3">
    <source>
        <dbReference type="ARBA" id="ARBA00022692"/>
    </source>
</evidence>
<keyword evidence="6" id="KW-0564">Palmitate</keyword>
<proteinExistence type="inferred from homology"/>
<evidence type="ECO:0000313" key="15">
    <source>
        <dbReference type="Proteomes" id="UP000789595"/>
    </source>
</evidence>
<feature type="compositionally biased region" description="Acidic residues" evidence="11">
    <location>
        <begin position="20"/>
        <end position="29"/>
    </location>
</feature>
<dbReference type="EMBL" id="CAKKNE010000001">
    <property type="protein sequence ID" value="CAH0366763.1"/>
    <property type="molecule type" value="Genomic_DNA"/>
</dbReference>
<evidence type="ECO:0000256" key="9">
    <source>
        <dbReference type="ARBA" id="ARBA00048048"/>
    </source>
</evidence>
<keyword evidence="8 10" id="KW-0012">Acyltransferase</keyword>
<evidence type="ECO:0000313" key="13">
    <source>
        <dbReference type="EMBL" id="CAE0705020.1"/>
    </source>
</evidence>
<accession>A0A7S4A653</accession>
<dbReference type="InterPro" id="IPR039859">
    <property type="entry name" value="PFA4/ZDH16/20/ERF2-like"/>
</dbReference>
<keyword evidence="15" id="KW-1185">Reference proteome</keyword>
<feature type="transmembrane region" description="Helical" evidence="10">
    <location>
        <begin position="182"/>
        <end position="201"/>
    </location>
</feature>
<comment type="subcellular location">
    <subcellularLocation>
        <location evidence="1">Endomembrane system</location>
        <topology evidence="1">Multi-pass membrane protein</topology>
    </subcellularLocation>
</comment>
<dbReference type="OrthoDB" id="9909019at2759"/>
<reference evidence="13" key="1">
    <citation type="submission" date="2021-01" db="EMBL/GenBank/DDBJ databases">
        <authorList>
            <person name="Corre E."/>
            <person name="Pelletier E."/>
            <person name="Niang G."/>
            <person name="Scheremetjew M."/>
            <person name="Finn R."/>
            <person name="Kale V."/>
            <person name="Holt S."/>
            <person name="Cochrane G."/>
            <person name="Meng A."/>
            <person name="Brown T."/>
            <person name="Cohen L."/>
        </authorList>
    </citation>
    <scope>NUCLEOTIDE SEQUENCE</scope>
    <source>
        <strain evidence="13">CCMP1756</strain>
    </source>
</reference>
<dbReference type="Pfam" id="PF01529">
    <property type="entry name" value="DHHC"/>
    <property type="match status" value="1"/>
</dbReference>
<gene>
    <name evidence="13" type="ORF">PCAL00307_LOCUS20468</name>
    <name evidence="14" type="ORF">PECAL_1P32720</name>
</gene>
<feature type="region of interest" description="Disordered" evidence="11">
    <location>
        <begin position="1"/>
        <end position="40"/>
    </location>
</feature>
<sequence length="421" mass="46933">MREQELTTTSAPQLDTPRPDDDDNDDESDGGTGVEDMTSQPVSYRFVPARLRRRHVPVRQEPDSTSRCVASIQSKPFGQARVVNAYKRRGGWLWVWWDGRFGWVDSTRIYETCGWRCSPTTNVDPREAWPGDNYLGRKGRFVLGPDTSGFAATNAMTTIPTLVVWCATLKSSDDFGCSYDTWLIMRCLLVMIYGTCMYLLWRAALMDPGVIPRNPPDAKPSLPPGCEDAPDLKICHTCNLVRPARSKHCGSCNNCVELFDHHCPWLGTCVAKRNYAYFALFLNCEVLLIVYVVCITTFRMVLAFKASELPATAFEIEEVQTAPWPLGAAAVAAGLAFPVVSLLCFHLRLAAISQTTNESVRGVYRHAINSNDKGCRRNCYNSIYATLREATPPSRLEPLFARPCADQSWGAYGAVRSDDVA</sequence>
<evidence type="ECO:0000256" key="7">
    <source>
        <dbReference type="ARBA" id="ARBA00023288"/>
    </source>
</evidence>
<evidence type="ECO:0000259" key="12">
    <source>
        <dbReference type="Pfam" id="PF01529"/>
    </source>
</evidence>
<dbReference type="EC" id="2.3.1.225" evidence="10"/>
<dbReference type="PANTHER" id="PTHR22883:SF43">
    <property type="entry name" value="PALMITOYLTRANSFERASE APP"/>
    <property type="match status" value="1"/>
</dbReference>
<evidence type="ECO:0000256" key="10">
    <source>
        <dbReference type="RuleBase" id="RU079119"/>
    </source>
</evidence>
<organism evidence="13">
    <name type="scientific">Pelagomonas calceolata</name>
    <dbReference type="NCBI Taxonomy" id="35677"/>
    <lineage>
        <taxon>Eukaryota</taxon>
        <taxon>Sar</taxon>
        <taxon>Stramenopiles</taxon>
        <taxon>Ochrophyta</taxon>
        <taxon>Pelagophyceae</taxon>
        <taxon>Pelagomonadales</taxon>
        <taxon>Pelagomonadaceae</taxon>
        <taxon>Pelagomonas</taxon>
    </lineage>
</organism>
<feature type="compositionally biased region" description="Polar residues" evidence="11">
    <location>
        <begin position="1"/>
        <end position="11"/>
    </location>
</feature>
<dbReference type="EMBL" id="HBIW01023740">
    <property type="protein sequence ID" value="CAE0705020.1"/>
    <property type="molecule type" value="Transcribed_RNA"/>
</dbReference>